<organism evidence="2 3">
    <name type="scientific">Ceratina calcarata</name>
    <dbReference type="NCBI Taxonomy" id="156304"/>
    <lineage>
        <taxon>Eukaryota</taxon>
        <taxon>Metazoa</taxon>
        <taxon>Ecdysozoa</taxon>
        <taxon>Arthropoda</taxon>
        <taxon>Hexapoda</taxon>
        <taxon>Insecta</taxon>
        <taxon>Pterygota</taxon>
        <taxon>Neoptera</taxon>
        <taxon>Endopterygota</taxon>
        <taxon>Hymenoptera</taxon>
        <taxon>Apocrita</taxon>
        <taxon>Aculeata</taxon>
        <taxon>Apoidea</taxon>
        <taxon>Anthophila</taxon>
        <taxon>Apidae</taxon>
        <taxon>Ceratina</taxon>
        <taxon>Zadontomerus</taxon>
    </lineage>
</organism>
<sequence length="384" mass="44191">MNNMSSTLKYFKKVPIYIVEPHDEVLPFIYRCLGSKHLPFEGNTFVHLDSHPDMLIPKTMTADTVLDKNLLFSEISIENWMLPAAYAGHLKHLIWVKPPWANQMVDSVTTFLIGKHKDNGLIRLTCPEPYFVSEGLYATPEELENTREVTLHVMTIGGFIEDPMKKDDFTAVSSALRQYLPERNTPYILDVDLDFFSTKNPFKTLYDRVNLYDKLAPLYAYNRPDSTDPEILKEATVVRNEQLNELEKLFGYLDEHRSLQGYEGARSARYEAVELIYLELIGTYKQSEIDWKIIHDAGCTRDDTDLPHHITTPNDLDRLITGTFRSFLAALPAPPTIVTIARSSEDEYCPSEVVDQIQIGVLDELRQRLEEVDVRLAYQEEETH</sequence>
<proteinExistence type="inferred from homology"/>
<evidence type="ECO:0000313" key="2">
    <source>
        <dbReference type="Proteomes" id="UP000694925"/>
    </source>
</evidence>
<comment type="similarity">
    <text evidence="1">Belongs to the UPF0489 family.</text>
</comment>
<dbReference type="InterPro" id="IPR024131">
    <property type="entry name" value="UPF0489"/>
</dbReference>
<protein>
    <submittedName>
        <fullName evidence="3">UPF0489 protein C5orf22 homolog</fullName>
    </submittedName>
</protein>
<dbReference type="GeneID" id="113463902"/>
<dbReference type="AlphaFoldDB" id="A0AAJ7RWE8"/>
<dbReference type="RefSeq" id="XP_026666876.1">
    <property type="nucleotide sequence ID" value="XM_026811075.1"/>
</dbReference>
<dbReference type="Proteomes" id="UP000694925">
    <property type="component" value="Unplaced"/>
</dbReference>
<dbReference type="PANTHER" id="PTHR13225">
    <property type="entry name" value="MISEXPRESSION SUPPRESSOR OF RAS 6"/>
    <property type="match status" value="1"/>
</dbReference>
<accession>A0AAJ7RWE8</accession>
<dbReference type="KEGG" id="ccal:113463902"/>
<evidence type="ECO:0000256" key="1">
    <source>
        <dbReference type="ARBA" id="ARBA00007099"/>
    </source>
</evidence>
<dbReference type="Pfam" id="PF12640">
    <property type="entry name" value="UPF0489"/>
    <property type="match status" value="1"/>
</dbReference>
<name>A0AAJ7RWE8_9HYME</name>
<dbReference type="PANTHER" id="PTHR13225:SF3">
    <property type="entry name" value="UPF0489 PROTEIN C5ORF22"/>
    <property type="match status" value="1"/>
</dbReference>
<evidence type="ECO:0000313" key="3">
    <source>
        <dbReference type="RefSeq" id="XP_026666876.1"/>
    </source>
</evidence>
<gene>
    <name evidence="3" type="primary">LOC113463902</name>
</gene>
<dbReference type="CTD" id="40083"/>
<reference evidence="3" key="1">
    <citation type="submission" date="2025-08" db="UniProtKB">
        <authorList>
            <consortium name="RefSeq"/>
        </authorList>
    </citation>
    <scope>IDENTIFICATION</scope>
    <source>
        <tissue evidence="3">Whole body</tissue>
    </source>
</reference>
<keyword evidence="2" id="KW-1185">Reference proteome</keyword>